<evidence type="ECO:0000313" key="2">
    <source>
        <dbReference type="EMBL" id="GMF35635.1"/>
    </source>
</evidence>
<feature type="compositionally biased region" description="Acidic residues" evidence="1">
    <location>
        <begin position="97"/>
        <end position="116"/>
    </location>
</feature>
<reference evidence="2" key="1">
    <citation type="submission" date="2023-04" db="EMBL/GenBank/DDBJ databases">
        <title>Phytophthora fragariaefolia NBRC 109709.</title>
        <authorList>
            <person name="Ichikawa N."/>
            <person name="Sato H."/>
            <person name="Tonouchi N."/>
        </authorList>
    </citation>
    <scope>NUCLEOTIDE SEQUENCE</scope>
    <source>
        <strain evidence="2">NBRC 109709</strain>
    </source>
</reference>
<protein>
    <submittedName>
        <fullName evidence="2">Unnamed protein product</fullName>
    </submittedName>
</protein>
<comment type="caution">
    <text evidence="2">The sequence shown here is derived from an EMBL/GenBank/DDBJ whole genome shotgun (WGS) entry which is preliminary data.</text>
</comment>
<sequence>MVRPSRCEFVQWVAGAWSTLSVYAITGRFTQTKLAPRDTTAILIQRLLTSSPTHSEPDWGSLVQRLTQSEVPIETINPARDIDADDDPSCSNSQAKEDDEAGFIGDDEGCNSDLDDTIEREKNCREESNPDHPETGAFSIKLQ</sequence>
<dbReference type="AlphaFoldDB" id="A0A9W6XBQ5"/>
<name>A0A9W6XBQ5_9STRA</name>
<gene>
    <name evidence="2" type="ORF">Pfra01_000948500</name>
</gene>
<dbReference type="EMBL" id="BSXT01000878">
    <property type="protein sequence ID" value="GMF35635.1"/>
    <property type="molecule type" value="Genomic_DNA"/>
</dbReference>
<dbReference type="Proteomes" id="UP001165121">
    <property type="component" value="Unassembled WGS sequence"/>
</dbReference>
<accession>A0A9W6XBQ5</accession>
<feature type="compositionally biased region" description="Basic and acidic residues" evidence="1">
    <location>
        <begin position="117"/>
        <end position="134"/>
    </location>
</feature>
<feature type="region of interest" description="Disordered" evidence="1">
    <location>
        <begin position="72"/>
        <end position="143"/>
    </location>
</feature>
<evidence type="ECO:0000256" key="1">
    <source>
        <dbReference type="SAM" id="MobiDB-lite"/>
    </source>
</evidence>
<dbReference type="OrthoDB" id="10290578at2759"/>
<evidence type="ECO:0000313" key="3">
    <source>
        <dbReference type="Proteomes" id="UP001165121"/>
    </source>
</evidence>
<keyword evidence="3" id="KW-1185">Reference proteome</keyword>
<proteinExistence type="predicted"/>
<organism evidence="2 3">
    <name type="scientific">Phytophthora fragariaefolia</name>
    <dbReference type="NCBI Taxonomy" id="1490495"/>
    <lineage>
        <taxon>Eukaryota</taxon>
        <taxon>Sar</taxon>
        <taxon>Stramenopiles</taxon>
        <taxon>Oomycota</taxon>
        <taxon>Peronosporomycetes</taxon>
        <taxon>Peronosporales</taxon>
        <taxon>Peronosporaceae</taxon>
        <taxon>Phytophthora</taxon>
    </lineage>
</organism>